<keyword evidence="2" id="KW-1185">Reference proteome</keyword>
<protein>
    <recommendedName>
        <fullName evidence="3">VWFA domain-containing protein</fullName>
    </recommendedName>
</protein>
<organism evidence="1 2">
    <name type="scientific">Chitinophaga dinghuensis</name>
    <dbReference type="NCBI Taxonomy" id="1539050"/>
    <lineage>
        <taxon>Bacteria</taxon>
        <taxon>Pseudomonadati</taxon>
        <taxon>Bacteroidota</taxon>
        <taxon>Chitinophagia</taxon>
        <taxon>Chitinophagales</taxon>
        <taxon>Chitinophagaceae</taxon>
        <taxon>Chitinophaga</taxon>
    </lineage>
</organism>
<comment type="caution">
    <text evidence="1">The sequence shown here is derived from an EMBL/GenBank/DDBJ whole genome shotgun (WGS) entry which is preliminary data.</text>
</comment>
<name>A0A327W565_9BACT</name>
<evidence type="ECO:0008006" key="3">
    <source>
        <dbReference type="Google" id="ProtNLM"/>
    </source>
</evidence>
<dbReference type="Proteomes" id="UP000249819">
    <property type="component" value="Unassembled WGS sequence"/>
</dbReference>
<dbReference type="AlphaFoldDB" id="A0A327W565"/>
<reference evidence="1 2" key="1">
    <citation type="submission" date="2018-06" db="EMBL/GenBank/DDBJ databases">
        <title>Genomic Encyclopedia of Archaeal and Bacterial Type Strains, Phase II (KMG-II): from individual species to whole genera.</title>
        <authorList>
            <person name="Goeker M."/>
        </authorList>
    </citation>
    <scope>NUCLEOTIDE SEQUENCE [LARGE SCALE GENOMIC DNA]</scope>
    <source>
        <strain evidence="1 2">DSM 29821</strain>
    </source>
</reference>
<sequence>MYKFCIIIFVALISFKCRPSQKNIKEGLTGNVLSVTHFNILFAQDMSNRVNPQRYQRPLNDVDILSIFTSNLYPTILRFKRTEYQQDKLTIDFINKGLINQYGVNTDKLFIDFGRFSNQNERISYIMGRDSVRGTLKNDIDEMRMEFSRVNNLAVGQNTGSDIWSYFNQGIDERRVLLPEKTVKYQRNSYVNNYRNILILVTDGYIEAGIYNKGVDLSQKSINQFRNAFLASREQDMQLFLEKHKQFQIKPVNNEYLSNLEILVMELYDRSLSSGGAATKHPTDMEIIKLLWTNWLQQSKVKRFELHPYASSKDEAEKIVLHFLGIPKV</sequence>
<evidence type="ECO:0000313" key="1">
    <source>
        <dbReference type="EMBL" id="RAJ83154.1"/>
    </source>
</evidence>
<evidence type="ECO:0000313" key="2">
    <source>
        <dbReference type="Proteomes" id="UP000249819"/>
    </source>
</evidence>
<gene>
    <name evidence="1" type="ORF">CLV59_103113</name>
</gene>
<dbReference type="EMBL" id="QLMA01000003">
    <property type="protein sequence ID" value="RAJ83154.1"/>
    <property type="molecule type" value="Genomic_DNA"/>
</dbReference>
<proteinExistence type="predicted"/>
<accession>A0A327W565</accession>